<dbReference type="AlphaFoldDB" id="A0A515CT89"/>
<sequence>MNFDKPHIKFDPLVKMFYCECVKEVPGERCYLVGSGKTPSEAFKEWQQSTEFFERNNGTL</sequence>
<evidence type="ECO:0000313" key="1">
    <source>
        <dbReference type="EMBL" id="QDL31300.1"/>
    </source>
</evidence>
<gene>
    <name evidence="1" type="ORF">EGO53_05680</name>
</gene>
<accession>A0A515CT89</accession>
<reference evidence="1 2" key="1">
    <citation type="submission" date="2018-11" db="EMBL/GenBank/DDBJ databases">
        <title>The first complete genome of Serratia liquefaciens isolated from metalophyte plant revel distinctness adaptive mechanisms in an extreme habitat.</title>
        <authorList>
            <person name="Caneschi W.L."/>
            <person name="Sanchez A.B."/>
            <person name="Felestrino E.B."/>
            <person name="Assis R.A.B."/>
            <person name="Lemes C.G.C."/>
            <person name="Cordeiro I.F."/>
            <person name="Fonseca N.P."/>
            <person name="Villa M."/>
            <person name="Vieira I.T."/>
            <person name="Moraes L.A."/>
            <person name="Kamino L.H.Y."/>
            <person name="do Carmo F."/>
            <person name="Garcia C.M."/>
            <person name="Almeida N.F."/>
            <person name="Silva R.S."/>
            <person name="Ferro J.A."/>
            <person name="Ferro M.I.T."/>
            <person name="Varani A.M."/>
            <person name="Ferreira R.M."/>
            <person name="dos Santos V.L."/>
            <person name="Silva U.C."/>
            <person name="Setubal J.C."/>
            <person name="Moreira L.M."/>
        </authorList>
    </citation>
    <scope>NUCLEOTIDE SEQUENCE [LARGE SCALE GENOMIC DNA]</scope>
    <source>
        <strain evidence="1 2">FG3</strain>
    </source>
</reference>
<protein>
    <submittedName>
        <fullName evidence="1">Uncharacterized protein</fullName>
    </submittedName>
</protein>
<dbReference type="EMBL" id="CP033893">
    <property type="protein sequence ID" value="QDL31300.1"/>
    <property type="molecule type" value="Genomic_DNA"/>
</dbReference>
<name>A0A515CT89_SERLI</name>
<evidence type="ECO:0000313" key="2">
    <source>
        <dbReference type="Proteomes" id="UP000317572"/>
    </source>
</evidence>
<organism evidence="1 2">
    <name type="scientific">Serratia liquefaciens</name>
    <dbReference type="NCBI Taxonomy" id="614"/>
    <lineage>
        <taxon>Bacteria</taxon>
        <taxon>Pseudomonadati</taxon>
        <taxon>Pseudomonadota</taxon>
        <taxon>Gammaproteobacteria</taxon>
        <taxon>Enterobacterales</taxon>
        <taxon>Yersiniaceae</taxon>
        <taxon>Serratia</taxon>
    </lineage>
</organism>
<proteinExistence type="predicted"/>
<dbReference type="Proteomes" id="UP000317572">
    <property type="component" value="Chromosome"/>
</dbReference>